<dbReference type="Proteomes" id="UP000005237">
    <property type="component" value="Unassembled WGS sequence"/>
</dbReference>
<evidence type="ECO:0000256" key="1">
    <source>
        <dbReference type="SAM" id="MobiDB-lite"/>
    </source>
</evidence>
<organism evidence="2 3">
    <name type="scientific">Caenorhabditis japonica</name>
    <dbReference type="NCBI Taxonomy" id="281687"/>
    <lineage>
        <taxon>Eukaryota</taxon>
        <taxon>Metazoa</taxon>
        <taxon>Ecdysozoa</taxon>
        <taxon>Nematoda</taxon>
        <taxon>Chromadorea</taxon>
        <taxon>Rhabditida</taxon>
        <taxon>Rhabditina</taxon>
        <taxon>Rhabditomorpha</taxon>
        <taxon>Rhabditoidea</taxon>
        <taxon>Rhabditidae</taxon>
        <taxon>Peloderinae</taxon>
        <taxon>Caenorhabditis</taxon>
    </lineage>
</organism>
<feature type="compositionally biased region" description="Low complexity" evidence="1">
    <location>
        <begin position="96"/>
        <end position="105"/>
    </location>
</feature>
<keyword evidence="3" id="KW-1185">Reference proteome</keyword>
<feature type="compositionally biased region" description="Basic and acidic residues" evidence="1">
    <location>
        <begin position="82"/>
        <end position="93"/>
    </location>
</feature>
<feature type="region of interest" description="Disordered" evidence="1">
    <location>
        <begin position="82"/>
        <end position="154"/>
    </location>
</feature>
<feature type="compositionally biased region" description="Basic and acidic residues" evidence="1">
    <location>
        <begin position="106"/>
        <end position="131"/>
    </location>
</feature>
<proteinExistence type="predicted"/>
<reference evidence="3" key="1">
    <citation type="submission" date="2010-08" db="EMBL/GenBank/DDBJ databases">
        <authorList>
            <consortium name="Caenorhabditis japonica Sequencing Consortium"/>
            <person name="Wilson R.K."/>
        </authorList>
    </citation>
    <scope>NUCLEOTIDE SEQUENCE [LARGE SCALE GENOMIC DNA]</scope>
    <source>
        <strain evidence="3">DF5081</strain>
    </source>
</reference>
<dbReference type="EnsemblMetazoa" id="CJA05392.1">
    <property type="protein sequence ID" value="CJA05392.1"/>
    <property type="gene ID" value="WBGene00124596"/>
</dbReference>
<accession>A0A8R1HLZ3</accession>
<name>A0A8R1HLZ3_CAEJA</name>
<protein>
    <submittedName>
        <fullName evidence="2">Uncharacterized protein</fullName>
    </submittedName>
</protein>
<sequence>MSMYKLTPTFPADFEVHPKKVCYGIPSYHNPAAAQREENGVSAHEELDPRKALLVKQNELIARLKAQTEELNELLIDLGKSAGEKKAAPEKKKTNVAPVTAAPEEAAGKDGKKDKDAKKEARKAAKAEAMKKVASGEAPAAKGKKAEQSNGWTVEDDRKTWEDKLSLTVNIPKILVSYPQEHLGQVSLTVTPADQQWASFLSKVAEKRQVAFTGDVSNNVKNAKTTVKVTKGKETSLVVEKTTVKTLQTIWKLLGAALGLFSRRPQQVLAASHQAQWLQKAEEVVRGSGDLSYVIRQACQFLARFDSLSSQWEICVADVIFRSLLNLNDALPNNVEIWAKSVDKLIA</sequence>
<dbReference type="OMA" id="DDRKTWE"/>
<evidence type="ECO:0000313" key="2">
    <source>
        <dbReference type="EnsemblMetazoa" id="CJA05392.1"/>
    </source>
</evidence>
<reference evidence="2" key="2">
    <citation type="submission" date="2022-06" db="UniProtKB">
        <authorList>
            <consortium name="EnsemblMetazoa"/>
        </authorList>
    </citation>
    <scope>IDENTIFICATION</scope>
    <source>
        <strain evidence="2">DF5081</strain>
    </source>
</reference>
<dbReference type="AlphaFoldDB" id="A0A8R1HLZ3"/>
<evidence type="ECO:0000313" key="3">
    <source>
        <dbReference type="Proteomes" id="UP000005237"/>
    </source>
</evidence>